<comment type="caution">
    <text evidence="1">The sequence shown here is derived from an EMBL/GenBank/DDBJ whole genome shotgun (WGS) entry which is preliminary data.</text>
</comment>
<dbReference type="RefSeq" id="WP_184099120.1">
    <property type="nucleotide sequence ID" value="NZ_JACIJH010000009.1"/>
</dbReference>
<organism evidence="1 2">
    <name type="scientific">Sphingopyxis panaciterrulae</name>
    <dbReference type="NCBI Taxonomy" id="462372"/>
    <lineage>
        <taxon>Bacteria</taxon>
        <taxon>Pseudomonadati</taxon>
        <taxon>Pseudomonadota</taxon>
        <taxon>Alphaproteobacteria</taxon>
        <taxon>Sphingomonadales</taxon>
        <taxon>Sphingomonadaceae</taxon>
        <taxon>Sphingopyxis</taxon>
    </lineage>
</organism>
<name>A0A7W9ESN2_9SPHN</name>
<dbReference type="EMBL" id="JACIJH010000009">
    <property type="protein sequence ID" value="MBB5707340.1"/>
    <property type="molecule type" value="Genomic_DNA"/>
</dbReference>
<evidence type="ECO:0000313" key="1">
    <source>
        <dbReference type="EMBL" id="MBB5707340.1"/>
    </source>
</evidence>
<dbReference type="AlphaFoldDB" id="A0A7W9ESN2"/>
<protein>
    <submittedName>
        <fullName evidence="1">Uncharacterized protein</fullName>
    </submittedName>
</protein>
<dbReference type="Proteomes" id="UP000537161">
    <property type="component" value="Unassembled WGS sequence"/>
</dbReference>
<sequence length="67" mass="7512">MVRGYGSCIESGGMELDDERFEAPCPSCGELARHHYFQQLDGGSINAYRTIDYDHCGHSSGYDFFPD</sequence>
<accession>A0A7W9ESN2</accession>
<gene>
    <name evidence="1" type="ORF">FHR21_002706</name>
</gene>
<reference evidence="1 2" key="1">
    <citation type="submission" date="2020-08" db="EMBL/GenBank/DDBJ databases">
        <title>Genomic Encyclopedia of Type Strains, Phase IV (KMG-IV): sequencing the most valuable type-strain genomes for metagenomic binning, comparative biology and taxonomic classification.</title>
        <authorList>
            <person name="Goeker M."/>
        </authorList>
    </citation>
    <scope>NUCLEOTIDE SEQUENCE [LARGE SCALE GENOMIC DNA]</scope>
    <source>
        <strain evidence="1 2">DSM 27163</strain>
    </source>
</reference>
<keyword evidence="2" id="KW-1185">Reference proteome</keyword>
<evidence type="ECO:0000313" key="2">
    <source>
        <dbReference type="Proteomes" id="UP000537161"/>
    </source>
</evidence>
<proteinExistence type="predicted"/>